<evidence type="ECO:0000313" key="2">
    <source>
        <dbReference type="Proteomes" id="UP001451606"/>
    </source>
</evidence>
<dbReference type="AlphaFoldDB" id="A0AAX4NG21"/>
<evidence type="ECO:0008006" key="3">
    <source>
        <dbReference type="Google" id="ProtNLM"/>
    </source>
</evidence>
<keyword evidence="2" id="KW-1185">Reference proteome</keyword>
<dbReference type="Proteomes" id="UP001451606">
    <property type="component" value="Chromosome"/>
</dbReference>
<protein>
    <recommendedName>
        <fullName evidence="3">LAGLIDADG endonuclease</fullName>
    </recommendedName>
</protein>
<name>A0AAX4NG21_9ARCH</name>
<gene>
    <name evidence="1" type="ORF">OXIME_000848</name>
</gene>
<dbReference type="EMBL" id="CP133772">
    <property type="protein sequence ID" value="WYY00283.1"/>
    <property type="molecule type" value="Genomic_DNA"/>
</dbReference>
<dbReference type="RefSeq" id="WP_393970624.1">
    <property type="nucleotide sequence ID" value="NZ_CP133772.1"/>
</dbReference>
<organism evidence="1 2">
    <name type="scientific">Oxyplasma meridianum</name>
    <dbReference type="NCBI Taxonomy" id="3073602"/>
    <lineage>
        <taxon>Archaea</taxon>
        <taxon>Methanobacteriati</taxon>
        <taxon>Thermoplasmatota</taxon>
        <taxon>Thermoplasmata</taxon>
        <taxon>Thermoplasmatales</taxon>
        <taxon>Thermoplasmataceae</taxon>
        <taxon>Oxyplasma</taxon>
    </lineage>
</organism>
<sequence length="329" mass="37868">MTELTLSNNVLPLCAIIKIENVFPKNIRVSDRKHEPNTMFMMLAMSQENLNLYMSIISHLSEAETNKFVDFWKITHFGRKININRNIVEMEVPVIVENLVNKVNKIPLARVAPNILRRGSDMYLSLEFCNYSSTEMSRVIFEMLDDDPSNINTLEYFGDSPRDVPFLLHKYFDLGFPIRDFMSITTVMEPNPESVSSDYSGFFLNQGKFVPKLLSGKSNDVFIIKLGSNEIRGDLKILCHDHESGLAEVEIKSGFLSDLLNEIIKGPSGSLFYGGENLNGKSMRYYVINTDLMPVFLKELSRFWKMPGRKALRKYLYKIEKLESKIKMK</sequence>
<dbReference type="GeneID" id="95967583"/>
<proteinExistence type="predicted"/>
<evidence type="ECO:0000313" key="1">
    <source>
        <dbReference type="EMBL" id="WYY00283.1"/>
    </source>
</evidence>
<dbReference type="KEGG" id="omr:OXIME_000848"/>
<reference evidence="1 2" key="1">
    <citation type="submission" date="2023-09" db="EMBL/GenBank/DDBJ databases">
        <authorList>
            <person name="Golyshina O.V."/>
            <person name="Lunev E.A."/>
            <person name="Bargiela R."/>
            <person name="Gaines M.C."/>
            <person name="Daum B."/>
            <person name="Bale N.J."/>
            <person name="Koenen M."/>
            <person name="Sinninghe Damst J.S."/>
            <person name="Yakimov M."/>
            <person name="Golyshin P.N."/>
        </authorList>
    </citation>
    <scope>NUCLEOTIDE SEQUENCE [LARGE SCALE GENOMIC DNA]</scope>
    <source>
        <strain evidence="1 2">M1</strain>
    </source>
</reference>
<accession>A0AAX4NG21</accession>